<protein>
    <recommendedName>
        <fullName evidence="6">OmpR/PhoB-type domain-containing protein</fullName>
    </recommendedName>
</protein>
<evidence type="ECO:0000313" key="7">
    <source>
        <dbReference type="EMBL" id="GAA2431189.1"/>
    </source>
</evidence>
<evidence type="ECO:0000256" key="5">
    <source>
        <dbReference type="PROSITE-ProRule" id="PRU01091"/>
    </source>
</evidence>
<dbReference type="SUPFAM" id="SSF52540">
    <property type="entry name" value="P-loop containing nucleoside triphosphate hydrolases"/>
    <property type="match status" value="1"/>
</dbReference>
<organism evidence="7 8">
    <name type="scientific">Actinomadura vinacea</name>
    <dbReference type="NCBI Taxonomy" id="115336"/>
    <lineage>
        <taxon>Bacteria</taxon>
        <taxon>Bacillati</taxon>
        <taxon>Actinomycetota</taxon>
        <taxon>Actinomycetes</taxon>
        <taxon>Streptosporangiales</taxon>
        <taxon>Thermomonosporaceae</taxon>
        <taxon>Actinomadura</taxon>
    </lineage>
</organism>
<evidence type="ECO:0000256" key="4">
    <source>
        <dbReference type="ARBA" id="ARBA00023163"/>
    </source>
</evidence>
<evidence type="ECO:0000256" key="3">
    <source>
        <dbReference type="ARBA" id="ARBA00023125"/>
    </source>
</evidence>
<proteinExistence type="inferred from homology"/>
<name>A0ABP5WRA5_9ACTN</name>
<reference evidence="8" key="1">
    <citation type="journal article" date="2019" name="Int. J. Syst. Evol. Microbiol.">
        <title>The Global Catalogue of Microorganisms (GCM) 10K type strain sequencing project: providing services to taxonomists for standard genome sequencing and annotation.</title>
        <authorList>
            <consortium name="The Broad Institute Genomics Platform"/>
            <consortium name="The Broad Institute Genome Sequencing Center for Infectious Disease"/>
            <person name="Wu L."/>
            <person name="Ma J."/>
        </authorList>
    </citation>
    <scope>NUCLEOTIDE SEQUENCE [LARGE SCALE GENOMIC DNA]</scope>
    <source>
        <strain evidence="8">JCM 3325</strain>
    </source>
</reference>
<dbReference type="InterPro" id="IPR036388">
    <property type="entry name" value="WH-like_DNA-bd_sf"/>
</dbReference>
<dbReference type="InterPro" id="IPR051677">
    <property type="entry name" value="AfsR-DnrI-RedD_regulator"/>
</dbReference>
<dbReference type="SUPFAM" id="SSF46894">
    <property type="entry name" value="C-terminal effector domain of the bipartite response regulators"/>
    <property type="match status" value="1"/>
</dbReference>
<dbReference type="Proteomes" id="UP001501231">
    <property type="component" value="Unassembled WGS sequence"/>
</dbReference>
<accession>A0ABP5WRA5</accession>
<dbReference type="Gene3D" id="1.10.10.10">
    <property type="entry name" value="Winged helix-like DNA-binding domain superfamily/Winged helix DNA-binding domain"/>
    <property type="match status" value="1"/>
</dbReference>
<dbReference type="SUPFAM" id="SSF48452">
    <property type="entry name" value="TPR-like"/>
    <property type="match status" value="1"/>
</dbReference>
<dbReference type="InterPro" id="IPR027417">
    <property type="entry name" value="P-loop_NTPase"/>
</dbReference>
<dbReference type="PANTHER" id="PTHR35807:SF1">
    <property type="entry name" value="TRANSCRIPTIONAL REGULATOR REDD"/>
    <property type="match status" value="1"/>
</dbReference>
<keyword evidence="3 5" id="KW-0238">DNA-binding</keyword>
<evidence type="ECO:0000313" key="8">
    <source>
        <dbReference type="Proteomes" id="UP001501231"/>
    </source>
</evidence>
<comment type="similarity">
    <text evidence="1">Belongs to the AfsR/DnrI/RedD regulatory family.</text>
</comment>
<comment type="caution">
    <text evidence="7">The sequence shown here is derived from an EMBL/GenBank/DDBJ whole genome shotgun (WGS) entry which is preliminary data.</text>
</comment>
<dbReference type="InterPro" id="IPR016032">
    <property type="entry name" value="Sig_transdc_resp-reg_C-effctor"/>
</dbReference>
<dbReference type="EMBL" id="BAAARW010000020">
    <property type="protein sequence ID" value="GAA2431189.1"/>
    <property type="molecule type" value="Genomic_DNA"/>
</dbReference>
<dbReference type="PRINTS" id="PR00364">
    <property type="entry name" value="DISEASERSIST"/>
</dbReference>
<keyword evidence="2" id="KW-0805">Transcription regulation</keyword>
<sequence>MADPAEDPGHRDPDGVEFLVLGELAVRAGGRLVPLPGPSVRALLSALLLTPGDIVGEGRLLTLAWGADKGSRRALQCAATRLRTWLRTAAGPGVRLEHAGSGYRLAVPDAAVDIGRFRVRVAAYARTNDPERGLVLLAAALREWRGPVLGGRPEPVADDPAVREVEQARIDCAAALADLALRLDRPADAIALVEDVATAAPYDEPLQARLIRLMAACGRNAAALRQVERVRRRLADELGVAPAREVLDAHAAALHGHDGLVPVPRQLPAAICDFTGRRDEVAALSGPLLSGHGRGGPLLSVICGTAGVGKTALAVHVAHRAAALFVHGQLYAVLRGPGSRPVDPAEVLSGFLRNLGVDDEHVPRSLDERSSLFRSRTAGRRVLVLLDDAMDDAQLRPLIPGTSGCAVLVTGRVPLAGLTGARTLRLDVPPCDEAVTLLGRAAGRDGVDGDPAAADIVRMCGRLPLAVRIAGMRLARRPGSSLGRFAEHLRPEHRRMDELAVRGIAVRNRLHENYQDLGLAHRRAFRLLGLLRTATFPEWAAAAALGTVPDAARAHLEALAEAALLDPLGEDAAGQIRYGMPDLLRLHARELALAMERPLAREAALRRAFGGWLHRAERAARELAASAGPPVWFEAEDEALATVIEQAAAHGFHDLGARLVRATLGYRALRGPGTG</sequence>
<keyword evidence="8" id="KW-1185">Reference proteome</keyword>
<evidence type="ECO:0000259" key="6">
    <source>
        <dbReference type="PROSITE" id="PS51755"/>
    </source>
</evidence>
<dbReference type="PANTHER" id="PTHR35807">
    <property type="entry name" value="TRANSCRIPTIONAL REGULATOR REDD-RELATED"/>
    <property type="match status" value="1"/>
</dbReference>
<dbReference type="InterPro" id="IPR011990">
    <property type="entry name" value="TPR-like_helical_dom_sf"/>
</dbReference>
<evidence type="ECO:0000256" key="1">
    <source>
        <dbReference type="ARBA" id="ARBA00005820"/>
    </source>
</evidence>
<evidence type="ECO:0000256" key="2">
    <source>
        <dbReference type="ARBA" id="ARBA00023015"/>
    </source>
</evidence>
<dbReference type="InterPro" id="IPR005158">
    <property type="entry name" value="BTAD"/>
</dbReference>
<dbReference type="InterPro" id="IPR001867">
    <property type="entry name" value="OmpR/PhoB-type_DNA-bd"/>
</dbReference>
<dbReference type="Gene3D" id="1.25.40.10">
    <property type="entry name" value="Tetratricopeptide repeat domain"/>
    <property type="match status" value="1"/>
</dbReference>
<keyword evidence="4" id="KW-0804">Transcription</keyword>
<dbReference type="SMART" id="SM01043">
    <property type="entry name" value="BTAD"/>
    <property type="match status" value="1"/>
</dbReference>
<feature type="domain" description="OmpR/PhoB-type" evidence="6">
    <location>
        <begin position="7"/>
        <end position="107"/>
    </location>
</feature>
<feature type="DNA-binding region" description="OmpR/PhoB-type" evidence="5">
    <location>
        <begin position="7"/>
        <end position="107"/>
    </location>
</feature>
<dbReference type="PROSITE" id="PS51755">
    <property type="entry name" value="OMPR_PHOB"/>
    <property type="match status" value="1"/>
</dbReference>
<gene>
    <name evidence="7" type="ORF">GCM10010191_51140</name>
</gene>
<dbReference type="Pfam" id="PF03704">
    <property type="entry name" value="BTAD"/>
    <property type="match status" value="1"/>
</dbReference>